<proteinExistence type="predicted"/>
<dbReference type="SUPFAM" id="SSF110296">
    <property type="entry name" value="Oligoxyloglucan reducing end-specific cellobiohydrolase"/>
    <property type="match status" value="1"/>
</dbReference>
<evidence type="ECO:0000313" key="2">
    <source>
        <dbReference type="Proteomes" id="UP000182987"/>
    </source>
</evidence>
<keyword evidence="2" id="KW-1185">Reference proteome</keyword>
<protein>
    <submittedName>
        <fullName evidence="1">Uncharacterized protein</fullName>
    </submittedName>
</protein>
<accession>A0A0G9H7C7</accession>
<dbReference type="RefSeq" id="WP_046968779.1">
    <property type="nucleotide sequence ID" value="NZ_CP017480.1"/>
</dbReference>
<reference evidence="2" key="1">
    <citation type="submission" date="2016-09" db="EMBL/GenBank/DDBJ databases">
        <authorList>
            <person name="Lysoe E."/>
        </authorList>
    </citation>
    <scope>NUCLEOTIDE SEQUENCE [LARGE SCALE GENOMIC DNA]</scope>
    <source>
        <strain evidence="2">LJ96T</strain>
    </source>
</reference>
<dbReference type="KEGG" id="lrz:BJI69_00010"/>
<gene>
    <name evidence="1" type="ORF">BJI69_00010</name>
</gene>
<dbReference type="EMBL" id="CP017480">
    <property type="protein sequence ID" value="APG02451.1"/>
    <property type="molecule type" value="Genomic_DNA"/>
</dbReference>
<evidence type="ECO:0000313" key="1">
    <source>
        <dbReference type="EMBL" id="APG02451.1"/>
    </source>
</evidence>
<name>A0A0G9H7C7_9GAMM</name>
<dbReference type="AlphaFoldDB" id="A0A0G9H7C7"/>
<sequence length="524" mass="56300">MCRITGVALALLLVFSSSVQATKPPKPGDAGVGYVVMSFPSLEFPVQLSVKSADKKSYDVPVLTGAHEPAAGMWLPAGDYHLYQWTRRDVADYASFHVEAGEVTDLGGLVPIDVGEYKGIVVPVRTDATTAAAKDVVKALAVQPARPEPVAWQAAAEPLQLADRGAESVLPGLVPWALLAIERNRNKAPLSERLSSDKDSRHVLDVARDAAIPVMKTPVVDAQQRLLYGAELGQIRVRDAAGVWTAIDTGSLHRVTALGISGETLVAGLDDGSVRSSRDGGAHWVELSRLDCERGRVTDVSFSGTQWAVTVTGLSEWNFAGVPPMFKVVRACVYLSGDSDPANLARKQRVDVEPWLMVNALHSQITPTGYLVGVPPDLMKMDLATGSWQRVAFDGSIDGFSYSDANATLVVFHPQGVLSKVFVSVDGGGSWKRVARPPNGVTDLHFLSPTEGYAHRIDSIGVSKERQLYRYDAARDDWAATRTLPAECVSVLKDADGKPAYCVSRGGSILSLAQAQMGLEYLRD</sequence>
<dbReference type="OrthoDB" id="9767885at2"/>
<dbReference type="Proteomes" id="UP000182987">
    <property type="component" value="Chromosome"/>
</dbReference>
<organism evidence="1 2">
    <name type="scientific">Luteibacter rhizovicinus DSM 16549</name>
    <dbReference type="NCBI Taxonomy" id="1440763"/>
    <lineage>
        <taxon>Bacteria</taxon>
        <taxon>Pseudomonadati</taxon>
        <taxon>Pseudomonadota</taxon>
        <taxon>Gammaproteobacteria</taxon>
        <taxon>Lysobacterales</taxon>
        <taxon>Rhodanobacteraceae</taxon>
        <taxon>Luteibacter</taxon>
    </lineage>
</organism>
<dbReference type="PATRIC" id="fig|1440763.5.peg.3332"/>